<proteinExistence type="inferred from homology"/>
<evidence type="ECO:0000313" key="6">
    <source>
        <dbReference type="EMBL" id="PXA04391.1"/>
    </source>
</evidence>
<dbReference type="PANTHER" id="PTHR37419:SF8">
    <property type="entry name" value="TOXIN YJJJ"/>
    <property type="match status" value="1"/>
</dbReference>
<accession>A0A317ZLX6</accession>
<evidence type="ECO:0000259" key="4">
    <source>
        <dbReference type="Pfam" id="PF07804"/>
    </source>
</evidence>
<name>A0A317ZLX6_9BACT</name>
<organism evidence="6 7">
    <name type="scientific">Coraliomargarita sinensis</name>
    <dbReference type="NCBI Taxonomy" id="2174842"/>
    <lineage>
        <taxon>Bacteria</taxon>
        <taxon>Pseudomonadati</taxon>
        <taxon>Verrucomicrobiota</taxon>
        <taxon>Opitutia</taxon>
        <taxon>Puniceicoccales</taxon>
        <taxon>Coraliomargaritaceae</taxon>
        <taxon>Coraliomargarita</taxon>
    </lineage>
</organism>
<dbReference type="AlphaFoldDB" id="A0A317ZLX6"/>
<dbReference type="RefSeq" id="WP_110130843.1">
    <property type="nucleotide sequence ID" value="NZ_QHJQ01000004.1"/>
</dbReference>
<dbReference type="InterPro" id="IPR017508">
    <property type="entry name" value="HipA_N1"/>
</dbReference>
<dbReference type="Proteomes" id="UP000247099">
    <property type="component" value="Unassembled WGS sequence"/>
</dbReference>
<gene>
    <name evidence="6" type="ORF">DDZ13_07620</name>
</gene>
<evidence type="ECO:0000259" key="5">
    <source>
        <dbReference type="Pfam" id="PF13657"/>
    </source>
</evidence>
<evidence type="ECO:0000256" key="2">
    <source>
        <dbReference type="ARBA" id="ARBA00022679"/>
    </source>
</evidence>
<dbReference type="InterPro" id="IPR052028">
    <property type="entry name" value="HipA_Ser/Thr_kinase"/>
</dbReference>
<dbReference type="PANTHER" id="PTHR37419">
    <property type="entry name" value="SERINE/THREONINE-PROTEIN KINASE TOXIN HIPA"/>
    <property type="match status" value="1"/>
</dbReference>
<dbReference type="Pfam" id="PF13657">
    <property type="entry name" value="Couple_hipA"/>
    <property type="match status" value="1"/>
</dbReference>
<feature type="domain" description="HipA-like C-terminal" evidence="4">
    <location>
        <begin position="178"/>
        <end position="390"/>
    </location>
</feature>
<dbReference type="GO" id="GO:0004674">
    <property type="term" value="F:protein serine/threonine kinase activity"/>
    <property type="evidence" value="ECO:0007669"/>
    <property type="project" value="TreeGrafter"/>
</dbReference>
<feature type="domain" description="HipA N-terminal subdomain 1" evidence="5">
    <location>
        <begin position="20"/>
        <end position="100"/>
    </location>
</feature>
<dbReference type="EMBL" id="QHJQ01000004">
    <property type="protein sequence ID" value="PXA04391.1"/>
    <property type="molecule type" value="Genomic_DNA"/>
</dbReference>
<evidence type="ECO:0000256" key="3">
    <source>
        <dbReference type="ARBA" id="ARBA00022777"/>
    </source>
</evidence>
<reference evidence="6 7" key="1">
    <citation type="submission" date="2018-05" db="EMBL/GenBank/DDBJ databases">
        <title>Coraliomargarita sinensis sp. nov., isolated from a marine solar saltern.</title>
        <authorList>
            <person name="Zhou L.Y."/>
        </authorList>
    </citation>
    <scope>NUCLEOTIDE SEQUENCE [LARGE SCALE GENOMIC DNA]</scope>
    <source>
        <strain evidence="6 7">WN38</strain>
    </source>
</reference>
<evidence type="ECO:0000256" key="1">
    <source>
        <dbReference type="ARBA" id="ARBA00010164"/>
    </source>
</evidence>
<comment type="similarity">
    <text evidence="1">Belongs to the HipA Ser/Thr kinase family.</text>
</comment>
<dbReference type="OrthoDB" id="9805913at2"/>
<dbReference type="Pfam" id="PF07804">
    <property type="entry name" value="HipA_C"/>
    <property type="match status" value="1"/>
</dbReference>
<keyword evidence="2" id="KW-0808">Transferase</keyword>
<protein>
    <submittedName>
        <fullName evidence="6">Toxin HipA</fullName>
    </submittedName>
</protein>
<evidence type="ECO:0000313" key="7">
    <source>
        <dbReference type="Proteomes" id="UP000247099"/>
    </source>
</evidence>
<sequence>MSRSSAIFVYADWKGLGGATLMGQLHRSTVRGEEVLSFEYDRDWLKQPQPFLLDPRLQFVEGRQYADGANPFGLFLDSAPDRWGRLLIRRRAALNSEDASPVLFDSDYLLAVSDTCRMGALRFCDGSGGSFLAEDTELSVPPLQRLRELEQASRRFEASNSDDSEHVEWLRMLIAPGTSLGGARPKCSVIDPDGQLWIAKFPSRSDEYDVGAWEGLVYQLAKNAGLRIAEARVERFSKAGTTFLVRRFDRELDARIHFASSMNLLGYQDGDGAKTGASYLDLVDLIERYGSNVNEDLEELWRRIVFNVCVHNTDDHLRNHGFLLSDQGWTLSPAYDLNAQPWSGGHALNIDENNNACELDLVRRVGQYFRLSSKRQESIITEVSEVVSAWETYATKLGLKRSEIEQLRTAFEKR</sequence>
<dbReference type="Gene3D" id="1.10.1070.20">
    <property type="match status" value="1"/>
</dbReference>
<dbReference type="InParanoid" id="A0A317ZLX6"/>
<dbReference type="GO" id="GO:0005829">
    <property type="term" value="C:cytosol"/>
    <property type="evidence" value="ECO:0007669"/>
    <property type="project" value="TreeGrafter"/>
</dbReference>
<dbReference type="InterPro" id="IPR012893">
    <property type="entry name" value="HipA-like_C"/>
</dbReference>
<comment type="caution">
    <text evidence="6">The sequence shown here is derived from an EMBL/GenBank/DDBJ whole genome shotgun (WGS) entry which is preliminary data.</text>
</comment>
<keyword evidence="7" id="KW-1185">Reference proteome</keyword>
<keyword evidence="3" id="KW-0418">Kinase</keyword>